<evidence type="ECO:0000313" key="11">
    <source>
        <dbReference type="Proteomes" id="UP000245507"/>
    </source>
</evidence>
<protein>
    <recommendedName>
        <fullName evidence="9">L,D-TPase catalytic domain-containing protein</fullName>
    </recommendedName>
</protein>
<proteinExistence type="predicted"/>
<keyword evidence="8" id="KW-0472">Membrane</keyword>
<feature type="region of interest" description="Disordered" evidence="7">
    <location>
        <begin position="1"/>
        <end position="28"/>
    </location>
</feature>
<gene>
    <name evidence="10" type="ORF">DJ010_18225</name>
</gene>
<evidence type="ECO:0000256" key="2">
    <source>
        <dbReference type="ARBA" id="ARBA00022679"/>
    </source>
</evidence>
<dbReference type="PROSITE" id="PS52029">
    <property type="entry name" value="LD_TPASE"/>
    <property type="match status" value="1"/>
</dbReference>
<dbReference type="EMBL" id="QGDD01000009">
    <property type="protein sequence ID" value="PWN01487.1"/>
    <property type="molecule type" value="Genomic_DNA"/>
</dbReference>
<accession>A0A316TB34</accession>
<dbReference type="InterPro" id="IPR038063">
    <property type="entry name" value="Transpep_catalytic_dom"/>
</dbReference>
<feature type="domain" description="L,D-TPase catalytic" evidence="9">
    <location>
        <begin position="138"/>
        <end position="260"/>
    </location>
</feature>
<evidence type="ECO:0000313" key="10">
    <source>
        <dbReference type="EMBL" id="PWN01487.1"/>
    </source>
</evidence>
<feature type="region of interest" description="Disordered" evidence="7">
    <location>
        <begin position="62"/>
        <end position="108"/>
    </location>
</feature>
<dbReference type="CDD" id="cd16913">
    <property type="entry name" value="YkuD_like"/>
    <property type="match status" value="1"/>
</dbReference>
<feature type="transmembrane region" description="Helical" evidence="8">
    <location>
        <begin position="33"/>
        <end position="57"/>
    </location>
</feature>
<dbReference type="AlphaFoldDB" id="A0A316TB34"/>
<sequence>MKHVKGTGQHRAQPGRRRAAPRGKRRAEVRPRYGRIAVFSAAAVVTLVAVVGGFGLLPSGPENASAASGALRQSVVDSQQAHGRSEGENREKQAEERGKATSEKPGKKLRVVAATTVSRQNTDGRRTTALPADSGTGRRVVFSESEQRVWLVDDGEVLRSYLVSGSVYDNLEPGTYAVYSRSRWAVGIDDSGTMQYFVRFTQGDQGAAIGFHTIPVDDGEPVQTLGQLGTPLSHGCIRQRTPDAIALWDFAPIGTTVVVTA</sequence>
<reference evidence="10 11" key="1">
    <citation type="submission" date="2018-05" db="EMBL/GenBank/DDBJ databases">
        <title>Nocardioides silvaticus genome.</title>
        <authorList>
            <person name="Li C."/>
            <person name="Wang G."/>
        </authorList>
    </citation>
    <scope>NUCLEOTIDE SEQUENCE [LARGE SCALE GENOMIC DNA]</scope>
    <source>
        <strain evidence="10 11">CCTCC AB 2018079</strain>
    </source>
</reference>
<dbReference type="PANTHER" id="PTHR30582">
    <property type="entry name" value="L,D-TRANSPEPTIDASE"/>
    <property type="match status" value="1"/>
</dbReference>
<feature type="compositionally biased region" description="Basic and acidic residues" evidence="7">
    <location>
        <begin position="83"/>
        <end position="106"/>
    </location>
</feature>
<dbReference type="InterPro" id="IPR005490">
    <property type="entry name" value="LD_TPept_cat_dom"/>
</dbReference>
<dbReference type="GO" id="GO:0018104">
    <property type="term" value="P:peptidoglycan-protein cross-linking"/>
    <property type="evidence" value="ECO:0007669"/>
    <property type="project" value="TreeGrafter"/>
</dbReference>
<feature type="active site" description="Proton donor/acceptor" evidence="6">
    <location>
        <position position="212"/>
    </location>
</feature>
<evidence type="ECO:0000256" key="5">
    <source>
        <dbReference type="ARBA" id="ARBA00023316"/>
    </source>
</evidence>
<dbReference type="UniPathway" id="UPA00219"/>
<keyword evidence="8" id="KW-0812">Transmembrane</keyword>
<organism evidence="10 11">
    <name type="scientific">Nocardioides silvaticus</name>
    <dbReference type="NCBI Taxonomy" id="2201891"/>
    <lineage>
        <taxon>Bacteria</taxon>
        <taxon>Bacillati</taxon>
        <taxon>Actinomycetota</taxon>
        <taxon>Actinomycetes</taxon>
        <taxon>Propionibacteriales</taxon>
        <taxon>Nocardioidaceae</taxon>
        <taxon>Nocardioides</taxon>
    </lineage>
</organism>
<evidence type="ECO:0000256" key="6">
    <source>
        <dbReference type="PROSITE-ProRule" id="PRU01373"/>
    </source>
</evidence>
<keyword evidence="2" id="KW-0808">Transferase</keyword>
<keyword evidence="5 6" id="KW-0961">Cell wall biogenesis/degradation</keyword>
<dbReference type="GO" id="GO:0071972">
    <property type="term" value="F:peptidoglycan L,D-transpeptidase activity"/>
    <property type="evidence" value="ECO:0007669"/>
    <property type="project" value="TreeGrafter"/>
</dbReference>
<dbReference type="SUPFAM" id="SSF141523">
    <property type="entry name" value="L,D-transpeptidase catalytic domain-like"/>
    <property type="match status" value="1"/>
</dbReference>
<keyword evidence="4 6" id="KW-0573">Peptidoglycan synthesis</keyword>
<keyword evidence="11" id="KW-1185">Reference proteome</keyword>
<evidence type="ECO:0000256" key="1">
    <source>
        <dbReference type="ARBA" id="ARBA00004752"/>
    </source>
</evidence>
<dbReference type="GO" id="GO:0005576">
    <property type="term" value="C:extracellular region"/>
    <property type="evidence" value="ECO:0007669"/>
    <property type="project" value="TreeGrafter"/>
</dbReference>
<feature type="compositionally biased region" description="Basic residues" evidence="7">
    <location>
        <begin position="13"/>
        <end position="25"/>
    </location>
</feature>
<evidence type="ECO:0000256" key="4">
    <source>
        <dbReference type="ARBA" id="ARBA00022984"/>
    </source>
</evidence>
<dbReference type="InterPro" id="IPR050979">
    <property type="entry name" value="LD-transpeptidase"/>
</dbReference>
<comment type="pathway">
    <text evidence="1 6">Cell wall biogenesis; peptidoglycan biosynthesis.</text>
</comment>
<dbReference type="PANTHER" id="PTHR30582:SF2">
    <property type="entry name" value="L,D-TRANSPEPTIDASE YCIB-RELATED"/>
    <property type="match status" value="1"/>
</dbReference>
<dbReference type="Proteomes" id="UP000245507">
    <property type="component" value="Unassembled WGS sequence"/>
</dbReference>
<evidence type="ECO:0000256" key="7">
    <source>
        <dbReference type="SAM" id="MobiDB-lite"/>
    </source>
</evidence>
<dbReference type="GO" id="GO:0071555">
    <property type="term" value="P:cell wall organization"/>
    <property type="evidence" value="ECO:0007669"/>
    <property type="project" value="UniProtKB-UniRule"/>
</dbReference>
<evidence type="ECO:0000256" key="8">
    <source>
        <dbReference type="SAM" id="Phobius"/>
    </source>
</evidence>
<dbReference type="Gene3D" id="2.40.440.10">
    <property type="entry name" value="L,D-transpeptidase catalytic domain-like"/>
    <property type="match status" value="1"/>
</dbReference>
<evidence type="ECO:0000259" key="9">
    <source>
        <dbReference type="PROSITE" id="PS52029"/>
    </source>
</evidence>
<feature type="active site" description="Nucleophile" evidence="6">
    <location>
        <position position="236"/>
    </location>
</feature>
<dbReference type="OrthoDB" id="5242394at2"/>
<dbReference type="GO" id="GO:0016740">
    <property type="term" value="F:transferase activity"/>
    <property type="evidence" value="ECO:0007669"/>
    <property type="project" value="UniProtKB-KW"/>
</dbReference>
<name>A0A316TB34_9ACTN</name>
<dbReference type="Pfam" id="PF03734">
    <property type="entry name" value="YkuD"/>
    <property type="match status" value="1"/>
</dbReference>
<keyword evidence="8" id="KW-1133">Transmembrane helix</keyword>
<keyword evidence="3 6" id="KW-0133">Cell shape</keyword>
<dbReference type="RefSeq" id="WP_109696402.1">
    <property type="nucleotide sequence ID" value="NZ_QGDD01000009.1"/>
</dbReference>
<evidence type="ECO:0000256" key="3">
    <source>
        <dbReference type="ARBA" id="ARBA00022960"/>
    </source>
</evidence>
<comment type="caution">
    <text evidence="10">The sequence shown here is derived from an EMBL/GenBank/DDBJ whole genome shotgun (WGS) entry which is preliminary data.</text>
</comment>
<dbReference type="GO" id="GO:0008360">
    <property type="term" value="P:regulation of cell shape"/>
    <property type="evidence" value="ECO:0007669"/>
    <property type="project" value="UniProtKB-UniRule"/>
</dbReference>